<evidence type="ECO:0000256" key="1">
    <source>
        <dbReference type="SAM" id="MobiDB-lite"/>
    </source>
</evidence>
<name>A0A5B7FMK0_PORTR</name>
<sequence length="233" mass="25100">MIIDSPEHCHDSVPGKKRHGKRFRDPSYSVISLANRLQRPVGLHDWLDGFKYNLGPALDGPSKSDQDGAATASSPGLVWTTLPPSGPLSPLFGLAHRPRPPHLCLAFECVPGGCGMKWFFIAFDLNLQLKQMHPGSRWGLHWLGNTRLGSGERQAGLPQVLDLSTTCNSRLTRSRGPIDVIGGAVPCGVSSRTRGCDAARLKPPSGKTFNSAPQMMPKVSHGSWSGSISGRGY</sequence>
<evidence type="ECO:0000313" key="3">
    <source>
        <dbReference type="Proteomes" id="UP000324222"/>
    </source>
</evidence>
<feature type="compositionally biased region" description="Polar residues" evidence="1">
    <location>
        <begin position="222"/>
        <end position="233"/>
    </location>
</feature>
<dbReference type="Proteomes" id="UP000324222">
    <property type="component" value="Unassembled WGS sequence"/>
</dbReference>
<keyword evidence="3" id="KW-1185">Reference proteome</keyword>
<protein>
    <submittedName>
        <fullName evidence="2">Uncharacterized protein</fullName>
    </submittedName>
</protein>
<proteinExistence type="predicted"/>
<dbReference type="EMBL" id="VSRR010008574">
    <property type="protein sequence ID" value="MPC48950.1"/>
    <property type="molecule type" value="Genomic_DNA"/>
</dbReference>
<evidence type="ECO:0000313" key="2">
    <source>
        <dbReference type="EMBL" id="MPC48950.1"/>
    </source>
</evidence>
<dbReference type="AlphaFoldDB" id="A0A5B7FMK0"/>
<feature type="region of interest" description="Disordered" evidence="1">
    <location>
        <begin position="1"/>
        <end position="23"/>
    </location>
</feature>
<feature type="compositionally biased region" description="Basic and acidic residues" evidence="1">
    <location>
        <begin position="1"/>
        <end position="14"/>
    </location>
</feature>
<organism evidence="2 3">
    <name type="scientific">Portunus trituberculatus</name>
    <name type="common">Swimming crab</name>
    <name type="synonym">Neptunus trituberculatus</name>
    <dbReference type="NCBI Taxonomy" id="210409"/>
    <lineage>
        <taxon>Eukaryota</taxon>
        <taxon>Metazoa</taxon>
        <taxon>Ecdysozoa</taxon>
        <taxon>Arthropoda</taxon>
        <taxon>Crustacea</taxon>
        <taxon>Multicrustacea</taxon>
        <taxon>Malacostraca</taxon>
        <taxon>Eumalacostraca</taxon>
        <taxon>Eucarida</taxon>
        <taxon>Decapoda</taxon>
        <taxon>Pleocyemata</taxon>
        <taxon>Brachyura</taxon>
        <taxon>Eubrachyura</taxon>
        <taxon>Portunoidea</taxon>
        <taxon>Portunidae</taxon>
        <taxon>Portuninae</taxon>
        <taxon>Portunus</taxon>
    </lineage>
</organism>
<gene>
    <name evidence="2" type="ORF">E2C01_042738</name>
</gene>
<accession>A0A5B7FMK0</accession>
<feature type="region of interest" description="Disordered" evidence="1">
    <location>
        <begin position="200"/>
        <end position="233"/>
    </location>
</feature>
<reference evidence="2 3" key="1">
    <citation type="submission" date="2019-05" db="EMBL/GenBank/DDBJ databases">
        <title>Another draft genome of Portunus trituberculatus and its Hox gene families provides insights of decapod evolution.</title>
        <authorList>
            <person name="Jeong J.-H."/>
            <person name="Song I."/>
            <person name="Kim S."/>
            <person name="Choi T."/>
            <person name="Kim D."/>
            <person name="Ryu S."/>
            <person name="Kim W."/>
        </authorList>
    </citation>
    <scope>NUCLEOTIDE SEQUENCE [LARGE SCALE GENOMIC DNA]</scope>
    <source>
        <tissue evidence="2">Muscle</tissue>
    </source>
</reference>
<comment type="caution">
    <text evidence="2">The sequence shown here is derived from an EMBL/GenBank/DDBJ whole genome shotgun (WGS) entry which is preliminary data.</text>
</comment>